<evidence type="ECO:0000313" key="6">
    <source>
        <dbReference type="Proteomes" id="UP000287547"/>
    </source>
</evidence>
<evidence type="ECO:0000256" key="1">
    <source>
        <dbReference type="ARBA" id="ARBA00009013"/>
    </source>
</evidence>
<dbReference type="InterPro" id="IPR036513">
    <property type="entry name" value="STAS_dom_sf"/>
</dbReference>
<reference evidence="5 6" key="1">
    <citation type="submission" date="2018-05" db="EMBL/GenBank/DDBJ databases">
        <title>Evolution of GPA BGCs.</title>
        <authorList>
            <person name="Waglechner N."/>
            <person name="Wright G.D."/>
        </authorList>
    </citation>
    <scope>NUCLEOTIDE SEQUENCE [LARGE SCALE GENOMIC DNA]</scope>
    <source>
        <strain evidence="5 6">A82846</strain>
    </source>
</reference>
<dbReference type="Gene3D" id="3.30.750.24">
    <property type="entry name" value="STAS domain"/>
    <property type="match status" value="1"/>
</dbReference>
<dbReference type="CDD" id="cd07043">
    <property type="entry name" value="STAS_anti-anti-sigma_factors"/>
    <property type="match status" value="1"/>
</dbReference>
<gene>
    <name evidence="5" type="ORF">DMH04_08845</name>
</gene>
<dbReference type="AlphaFoldDB" id="A0A428ZKW9"/>
<feature type="domain" description="STAS" evidence="4">
    <location>
        <begin position="43"/>
        <end position="151"/>
    </location>
</feature>
<dbReference type="NCBIfam" id="TIGR00377">
    <property type="entry name" value="ant_ant_sig"/>
    <property type="match status" value="1"/>
</dbReference>
<dbReference type="InterPro" id="IPR003658">
    <property type="entry name" value="Anti-sigma_ant"/>
</dbReference>
<dbReference type="SUPFAM" id="SSF52091">
    <property type="entry name" value="SpoIIaa-like"/>
    <property type="match status" value="1"/>
</dbReference>
<dbReference type="PANTHER" id="PTHR33495:SF13">
    <property type="entry name" value="ANTI-SIGMA-F FACTOR ANTAGONIST RSFB"/>
    <property type="match status" value="1"/>
</dbReference>
<dbReference type="EMBL" id="QHKI01000004">
    <property type="protein sequence ID" value="RSM88714.1"/>
    <property type="molecule type" value="Genomic_DNA"/>
</dbReference>
<dbReference type="OrthoDB" id="3393696at2"/>
<evidence type="ECO:0000256" key="3">
    <source>
        <dbReference type="SAM" id="MobiDB-lite"/>
    </source>
</evidence>
<dbReference type="InterPro" id="IPR002645">
    <property type="entry name" value="STAS_dom"/>
</dbReference>
<name>A0A428ZKW9_KIBAR</name>
<proteinExistence type="inferred from homology"/>
<dbReference type="Pfam" id="PF01740">
    <property type="entry name" value="STAS"/>
    <property type="match status" value="1"/>
</dbReference>
<dbReference type="Proteomes" id="UP000287547">
    <property type="component" value="Unassembled WGS sequence"/>
</dbReference>
<comment type="similarity">
    <text evidence="1 2">Belongs to the anti-sigma-factor antagonist family.</text>
</comment>
<evidence type="ECO:0000313" key="5">
    <source>
        <dbReference type="EMBL" id="RSM88714.1"/>
    </source>
</evidence>
<protein>
    <recommendedName>
        <fullName evidence="2">Anti-sigma factor antagonist</fullName>
    </recommendedName>
</protein>
<comment type="caution">
    <text evidence="5">The sequence shown here is derived from an EMBL/GenBank/DDBJ whole genome shotgun (WGS) entry which is preliminary data.</text>
</comment>
<dbReference type="GO" id="GO:0043856">
    <property type="term" value="F:anti-sigma factor antagonist activity"/>
    <property type="evidence" value="ECO:0007669"/>
    <property type="project" value="InterPro"/>
</dbReference>
<dbReference type="PANTHER" id="PTHR33495">
    <property type="entry name" value="ANTI-SIGMA FACTOR ANTAGONIST TM_1081-RELATED-RELATED"/>
    <property type="match status" value="1"/>
</dbReference>
<dbReference type="PROSITE" id="PS50801">
    <property type="entry name" value="STAS"/>
    <property type="match status" value="1"/>
</dbReference>
<evidence type="ECO:0000259" key="4">
    <source>
        <dbReference type="PROSITE" id="PS50801"/>
    </source>
</evidence>
<organism evidence="5 6">
    <name type="scientific">Kibdelosporangium aridum</name>
    <dbReference type="NCBI Taxonomy" id="2030"/>
    <lineage>
        <taxon>Bacteria</taxon>
        <taxon>Bacillati</taxon>
        <taxon>Actinomycetota</taxon>
        <taxon>Actinomycetes</taxon>
        <taxon>Pseudonocardiales</taxon>
        <taxon>Pseudonocardiaceae</taxon>
        <taxon>Kibdelosporangium</taxon>
    </lineage>
</organism>
<evidence type="ECO:0000256" key="2">
    <source>
        <dbReference type="RuleBase" id="RU003749"/>
    </source>
</evidence>
<sequence length="151" mass="16211">MIDIILGQRAHNAAPHTFVEGNRSPHRTRRDETVTEQAKRAPFRCVVEQTEHAIVVSASGAIDLATQSAFAENIQEALQRAESSVVIDLAGVTFLASPGLAVLVEAQENAMRAQKNLHIAVGSTVVKRSIEVTGLGQILPLVPDLDTALRT</sequence>
<feature type="region of interest" description="Disordered" evidence="3">
    <location>
        <begin position="15"/>
        <end position="35"/>
    </location>
</feature>
<accession>A0A428ZKW9</accession>